<gene>
    <name evidence="1" type="ORF">PGLA2088_LOCUS1525</name>
</gene>
<organism evidence="1 2">
    <name type="scientific">Polarella glacialis</name>
    <name type="common">Dinoflagellate</name>
    <dbReference type="NCBI Taxonomy" id="89957"/>
    <lineage>
        <taxon>Eukaryota</taxon>
        <taxon>Sar</taxon>
        <taxon>Alveolata</taxon>
        <taxon>Dinophyceae</taxon>
        <taxon>Suessiales</taxon>
        <taxon>Suessiaceae</taxon>
        <taxon>Polarella</taxon>
    </lineage>
</organism>
<evidence type="ECO:0000313" key="2">
    <source>
        <dbReference type="Proteomes" id="UP000626109"/>
    </source>
</evidence>
<accession>A0A813HEJ3</accession>
<reference evidence="1" key="1">
    <citation type="submission" date="2021-02" db="EMBL/GenBank/DDBJ databases">
        <authorList>
            <person name="Dougan E. K."/>
            <person name="Rhodes N."/>
            <person name="Thang M."/>
            <person name="Chan C."/>
        </authorList>
    </citation>
    <scope>NUCLEOTIDE SEQUENCE</scope>
</reference>
<sequence length="408" mass="42914">MGVEQYSVILYPNLQTLVKNSSLTPSCVHILTGSQQMLPAHPEKAATVRLGQSVRILEAILSELYPKSARTKTFISTVATWRVRTFTEYVASTTSGASAIEAIAAVTYATQQQVTQLSVDVADQSTVSAIQDTVNLHPLTFQIKASTANLGVAVAGLASTKEVNSTVFAAIALATAPLATRTELDAKAAQTTVLQPQNDLANKLSSNDLETALAPYCNHKRIRGGPSRPFKIYRHHTIPEHDDGCFDGSAIGTDDERGTPGSDCFGSVHPKEFERKGGQGKCTGDFGSLRDKQLFDASASGLAGYLGTACWGAYATPAALANALNSVNQLEIELAGKLDSSNLASYALSNSFNTYATKTWLASTADQSTLGCCATTNALNSVQSSKDPNLAALNSASGSGALVINADR</sequence>
<name>A0A813HEJ3_POLGL</name>
<proteinExistence type="predicted"/>
<dbReference type="EMBL" id="CAJNNW010001194">
    <property type="protein sequence ID" value="CAE8635924.1"/>
    <property type="molecule type" value="Genomic_DNA"/>
</dbReference>
<comment type="caution">
    <text evidence="1">The sequence shown here is derived from an EMBL/GenBank/DDBJ whole genome shotgun (WGS) entry which is preliminary data.</text>
</comment>
<evidence type="ECO:0000313" key="1">
    <source>
        <dbReference type="EMBL" id="CAE8635924.1"/>
    </source>
</evidence>
<protein>
    <submittedName>
        <fullName evidence="1">Uncharacterized protein</fullName>
    </submittedName>
</protein>
<dbReference type="Proteomes" id="UP000626109">
    <property type="component" value="Unassembled WGS sequence"/>
</dbReference>
<dbReference type="AlphaFoldDB" id="A0A813HEJ3"/>